<gene>
    <name evidence="3" type="ORF">KFK09_009306</name>
</gene>
<keyword evidence="1" id="KW-0862">Zinc</keyword>
<dbReference type="AlphaFoldDB" id="A0A8T3BQ12"/>
<evidence type="ECO:0000256" key="1">
    <source>
        <dbReference type="PROSITE-ProRule" id="PRU00047"/>
    </source>
</evidence>
<dbReference type="GO" id="GO:0003676">
    <property type="term" value="F:nucleic acid binding"/>
    <property type="evidence" value="ECO:0007669"/>
    <property type="project" value="InterPro"/>
</dbReference>
<dbReference type="EMBL" id="JAGYWB010000007">
    <property type="protein sequence ID" value="KAI0516629.1"/>
    <property type="molecule type" value="Genomic_DNA"/>
</dbReference>
<dbReference type="InterPro" id="IPR001878">
    <property type="entry name" value="Znf_CCHC"/>
</dbReference>
<dbReference type="PANTHER" id="PTHR47481">
    <property type="match status" value="1"/>
</dbReference>
<evidence type="ECO:0000313" key="3">
    <source>
        <dbReference type="EMBL" id="KAI0516629.1"/>
    </source>
</evidence>
<keyword evidence="4" id="KW-1185">Reference proteome</keyword>
<organism evidence="3 4">
    <name type="scientific">Dendrobium nobile</name>
    <name type="common">Orchid</name>
    <dbReference type="NCBI Taxonomy" id="94219"/>
    <lineage>
        <taxon>Eukaryota</taxon>
        <taxon>Viridiplantae</taxon>
        <taxon>Streptophyta</taxon>
        <taxon>Embryophyta</taxon>
        <taxon>Tracheophyta</taxon>
        <taxon>Spermatophyta</taxon>
        <taxon>Magnoliopsida</taxon>
        <taxon>Liliopsida</taxon>
        <taxon>Asparagales</taxon>
        <taxon>Orchidaceae</taxon>
        <taxon>Epidendroideae</taxon>
        <taxon>Malaxideae</taxon>
        <taxon>Dendrobiinae</taxon>
        <taxon>Dendrobium</taxon>
    </lineage>
</organism>
<dbReference type="GO" id="GO:0008270">
    <property type="term" value="F:zinc ion binding"/>
    <property type="evidence" value="ECO:0007669"/>
    <property type="project" value="UniProtKB-KW"/>
</dbReference>
<protein>
    <recommendedName>
        <fullName evidence="2">CCHC-type domain-containing protein</fullName>
    </recommendedName>
</protein>
<dbReference type="PROSITE" id="PS50158">
    <property type="entry name" value="ZF_CCHC"/>
    <property type="match status" value="1"/>
</dbReference>
<keyword evidence="1" id="KW-0479">Metal-binding</keyword>
<evidence type="ECO:0000259" key="2">
    <source>
        <dbReference type="PROSITE" id="PS50158"/>
    </source>
</evidence>
<keyword evidence="1" id="KW-0863">Zinc-finger</keyword>
<reference evidence="3" key="1">
    <citation type="journal article" date="2022" name="Front. Genet.">
        <title>Chromosome-Scale Assembly of the Dendrobium nobile Genome Provides Insights Into the Molecular Mechanism of the Biosynthesis of the Medicinal Active Ingredient of Dendrobium.</title>
        <authorList>
            <person name="Xu Q."/>
            <person name="Niu S.-C."/>
            <person name="Li K.-L."/>
            <person name="Zheng P.-J."/>
            <person name="Zhang X.-J."/>
            <person name="Jia Y."/>
            <person name="Liu Y."/>
            <person name="Niu Y.-X."/>
            <person name="Yu L.-H."/>
            <person name="Chen D.-F."/>
            <person name="Zhang G.-Q."/>
        </authorList>
    </citation>
    <scope>NUCLEOTIDE SEQUENCE</scope>
    <source>
        <tissue evidence="3">Leaf</tissue>
    </source>
</reference>
<dbReference type="OrthoDB" id="786968at2759"/>
<dbReference type="PANTHER" id="PTHR47481:SF31">
    <property type="entry name" value="OS01G0873500 PROTEIN"/>
    <property type="match status" value="1"/>
</dbReference>
<evidence type="ECO:0000313" key="4">
    <source>
        <dbReference type="Proteomes" id="UP000829196"/>
    </source>
</evidence>
<accession>A0A8T3BQ12</accession>
<feature type="domain" description="CCHC-type" evidence="2">
    <location>
        <begin position="302"/>
        <end position="315"/>
    </location>
</feature>
<comment type="caution">
    <text evidence="3">The sequence shown here is derived from an EMBL/GenBank/DDBJ whole genome shotgun (WGS) entry which is preliminary data.</text>
</comment>
<dbReference type="Proteomes" id="UP000829196">
    <property type="component" value="Unassembled WGS sequence"/>
</dbReference>
<name>A0A8T3BQ12_DENNO</name>
<dbReference type="Pfam" id="PF14223">
    <property type="entry name" value="Retrotran_gag_2"/>
    <property type="match status" value="1"/>
</dbReference>
<proteinExistence type="predicted"/>
<sequence length="367" mass="40133">MAEQISASSAASPAASLTTSMTELPIPSSLKFLMNNLKNIVSTSLTNENYPIWRLQVFKLFSANGFEGYLTGSILPPATEADSQGFRLWKLVDQNLVSALLSTISASVLPYVLSLSTAHEVWITLENRLQPTNRSRVIQLKNELHHIQMKELSMAQYLTQIKALVDNITASGGHIDVEDIILHTLNGLPSIYNPFKSTIRTFQQSISLDTLYSLLCSEEINLQNELQRETLPPSDHTALWTVRSNTAKGRSGSRGRGRGAPFRTNSYGSSFSTVPFAPSSTVQSAPSLNVRTTSPSSVRPICQICGKLGHIALNCWHRCNLQYAPTAPTSNPRAFMTNANSLVISPVTEWVLDSGASSHLTSDANQL</sequence>